<dbReference type="AlphaFoldDB" id="A0A8H7QGH6"/>
<keyword evidence="2" id="KW-1185">Reference proteome</keyword>
<name>A0A8H7QGH6_9FUNG</name>
<gene>
    <name evidence="1" type="ORF">INT47_006634</name>
</gene>
<protein>
    <recommendedName>
        <fullName evidence="3">Retrotransposon gag domain-containing protein</fullName>
    </recommendedName>
</protein>
<evidence type="ECO:0000313" key="1">
    <source>
        <dbReference type="EMBL" id="KAG2191997.1"/>
    </source>
</evidence>
<sequence>MTEVSTLGKQPFPNGVPTVVEEAAKQLADSALRRTSNISTSGSSNLLPRTPPWFISISDEIHALETKHETKRQDIVMFGAKEAVIEERLDHLALELLNLGEENSEEKEKFRVCNETISVVKVKWQLLFDIRVKKEADYKTGLLQLDELRARVSSSTSSKGVFTAPGGEHLPKVEWLGCPEEVLMTNKPAATNPTDALNHFENVFCVWNCKLLLETDWSRLLTLCTSPDVDKWRRGKKLEGPEVTWTTFKEIFLETYDVKLVDKFTRALTELCCIRMLPVECLRVFRARFDRVVFGYDSLKNK</sequence>
<accession>A0A8H7QGH6</accession>
<comment type="caution">
    <text evidence="1">The sequence shown here is derived from an EMBL/GenBank/DDBJ whole genome shotgun (WGS) entry which is preliminary data.</text>
</comment>
<organism evidence="1 2">
    <name type="scientific">Mucor saturninus</name>
    <dbReference type="NCBI Taxonomy" id="64648"/>
    <lineage>
        <taxon>Eukaryota</taxon>
        <taxon>Fungi</taxon>
        <taxon>Fungi incertae sedis</taxon>
        <taxon>Mucoromycota</taxon>
        <taxon>Mucoromycotina</taxon>
        <taxon>Mucoromycetes</taxon>
        <taxon>Mucorales</taxon>
        <taxon>Mucorineae</taxon>
        <taxon>Mucoraceae</taxon>
        <taxon>Mucor</taxon>
    </lineage>
</organism>
<reference evidence="1" key="1">
    <citation type="submission" date="2020-12" db="EMBL/GenBank/DDBJ databases">
        <title>Metabolic potential, ecology and presence of endohyphal bacteria is reflected in genomic diversity of Mucoromycotina.</title>
        <authorList>
            <person name="Muszewska A."/>
            <person name="Okrasinska A."/>
            <person name="Steczkiewicz K."/>
            <person name="Drgas O."/>
            <person name="Orlowska M."/>
            <person name="Perlinska-Lenart U."/>
            <person name="Aleksandrzak-Piekarczyk T."/>
            <person name="Szatraj K."/>
            <person name="Zielenkiewicz U."/>
            <person name="Pilsyk S."/>
            <person name="Malc E."/>
            <person name="Mieczkowski P."/>
            <person name="Kruszewska J.S."/>
            <person name="Biernat P."/>
            <person name="Pawlowska J."/>
        </authorList>
    </citation>
    <scope>NUCLEOTIDE SEQUENCE</scope>
    <source>
        <strain evidence="1">WA0000017839</strain>
    </source>
</reference>
<evidence type="ECO:0000313" key="2">
    <source>
        <dbReference type="Proteomes" id="UP000603453"/>
    </source>
</evidence>
<dbReference type="EMBL" id="JAEPRD010000329">
    <property type="protein sequence ID" value="KAG2191997.1"/>
    <property type="molecule type" value="Genomic_DNA"/>
</dbReference>
<dbReference type="Proteomes" id="UP000603453">
    <property type="component" value="Unassembled WGS sequence"/>
</dbReference>
<evidence type="ECO:0008006" key="3">
    <source>
        <dbReference type="Google" id="ProtNLM"/>
    </source>
</evidence>
<proteinExistence type="predicted"/>